<dbReference type="Proteomes" id="UP001163603">
    <property type="component" value="Chromosome 5"/>
</dbReference>
<keyword evidence="2" id="KW-1185">Reference proteome</keyword>
<organism evidence="1 2">
    <name type="scientific">Pistacia integerrima</name>
    <dbReference type="NCBI Taxonomy" id="434235"/>
    <lineage>
        <taxon>Eukaryota</taxon>
        <taxon>Viridiplantae</taxon>
        <taxon>Streptophyta</taxon>
        <taxon>Embryophyta</taxon>
        <taxon>Tracheophyta</taxon>
        <taxon>Spermatophyta</taxon>
        <taxon>Magnoliopsida</taxon>
        <taxon>eudicotyledons</taxon>
        <taxon>Gunneridae</taxon>
        <taxon>Pentapetalae</taxon>
        <taxon>rosids</taxon>
        <taxon>malvids</taxon>
        <taxon>Sapindales</taxon>
        <taxon>Anacardiaceae</taxon>
        <taxon>Pistacia</taxon>
    </lineage>
</organism>
<evidence type="ECO:0000313" key="1">
    <source>
        <dbReference type="EMBL" id="KAJ0040089.1"/>
    </source>
</evidence>
<reference evidence="2" key="1">
    <citation type="journal article" date="2023" name="G3 (Bethesda)">
        <title>Genome assembly and association tests identify interacting loci associated with vigor, precocity, and sex in interspecific pistachio rootstocks.</title>
        <authorList>
            <person name="Palmer W."/>
            <person name="Jacygrad E."/>
            <person name="Sagayaradj S."/>
            <person name="Cavanaugh K."/>
            <person name="Han R."/>
            <person name="Bertier L."/>
            <person name="Beede B."/>
            <person name="Kafkas S."/>
            <person name="Golino D."/>
            <person name="Preece J."/>
            <person name="Michelmore R."/>
        </authorList>
    </citation>
    <scope>NUCLEOTIDE SEQUENCE [LARGE SCALE GENOMIC DNA]</scope>
</reference>
<dbReference type="EMBL" id="CM047740">
    <property type="protein sequence ID" value="KAJ0040089.1"/>
    <property type="molecule type" value="Genomic_DNA"/>
</dbReference>
<proteinExistence type="predicted"/>
<gene>
    <name evidence="1" type="ORF">Pint_28603</name>
</gene>
<comment type="caution">
    <text evidence="1">The sequence shown here is derived from an EMBL/GenBank/DDBJ whole genome shotgun (WGS) entry which is preliminary data.</text>
</comment>
<evidence type="ECO:0000313" key="2">
    <source>
        <dbReference type="Proteomes" id="UP001163603"/>
    </source>
</evidence>
<protein>
    <submittedName>
        <fullName evidence="1">Uncharacterized protein</fullName>
    </submittedName>
</protein>
<name>A0ACC0YR85_9ROSI</name>
<sequence>MAWKLYENGLHVELMDESLDPNEYTEEEAKKVVEIALMCSQESAASRPTMSEVVVLLESKGSSENKPVTTRPTFIDR</sequence>
<accession>A0ACC0YR85</accession>